<evidence type="ECO:0000259" key="5">
    <source>
        <dbReference type="Pfam" id="PF25455"/>
    </source>
</evidence>
<gene>
    <name evidence="6" type="primary">LOC114333200</name>
</gene>
<dbReference type="Pfam" id="PF01571">
    <property type="entry name" value="GCV_T"/>
    <property type="match status" value="1"/>
</dbReference>
<evidence type="ECO:0000256" key="2">
    <source>
        <dbReference type="ARBA" id="ARBA00022946"/>
    </source>
</evidence>
<dbReference type="KEGG" id="dvv:114333200"/>
<feature type="domain" description="GCVT N-terminal" evidence="4">
    <location>
        <begin position="34"/>
        <end position="124"/>
    </location>
</feature>
<dbReference type="PANTHER" id="PTHR22602:SF0">
    <property type="entry name" value="TRANSFERASE CAF17, MITOCHONDRIAL-RELATED"/>
    <property type="match status" value="1"/>
</dbReference>
<feature type="domain" description="CAF17 C-terminal" evidence="5">
    <location>
        <begin position="262"/>
        <end position="332"/>
    </location>
</feature>
<dbReference type="NCBIfam" id="TIGR03317">
    <property type="entry name" value="ygfZ_signature"/>
    <property type="match status" value="1"/>
</dbReference>
<dbReference type="PANTHER" id="PTHR22602">
    <property type="entry name" value="TRANSFERASE CAF17, MITOCHONDRIAL-RELATED"/>
    <property type="match status" value="1"/>
</dbReference>
<evidence type="ECO:0000256" key="1">
    <source>
        <dbReference type="ARBA" id="ARBA00004173"/>
    </source>
</evidence>
<dbReference type="InterPro" id="IPR006222">
    <property type="entry name" value="GCVT_N"/>
</dbReference>
<keyword evidence="3" id="KW-0496">Mitochondrion</keyword>
<dbReference type="Gene3D" id="3.30.1360.120">
    <property type="entry name" value="Probable tRNA modification gtpase trme, domain 1"/>
    <property type="match status" value="1"/>
</dbReference>
<dbReference type="InterPro" id="IPR017703">
    <property type="entry name" value="YgfZ/GCV_T_CS"/>
</dbReference>
<reference evidence="6" key="1">
    <citation type="submission" date="2025-08" db="UniProtKB">
        <authorList>
            <consortium name="RefSeq"/>
        </authorList>
    </citation>
    <scope>IDENTIFICATION</scope>
    <source>
        <tissue evidence="6">Whole insect</tissue>
    </source>
</reference>
<dbReference type="GO" id="GO:0005759">
    <property type="term" value="C:mitochondrial matrix"/>
    <property type="evidence" value="ECO:0007669"/>
    <property type="project" value="TreeGrafter"/>
</dbReference>
<dbReference type="Pfam" id="PF25455">
    <property type="entry name" value="Beta-barrel_CAF17_C"/>
    <property type="match status" value="1"/>
</dbReference>
<sequence length="345" mass="39462">MLKLSKIFNITNIRFCSNAATRTILEPLKNRSLIHVSGNDSTEFLQGLVTNDINHLSQNFHSMYAMFLNTKGRVLYDSIIYKFETDNSYFIECDLEIEKQLEKHLKMYRVRKKVDVTNACDKYQIYVLFRNNCLKTEDVQLEKNVVDSTAAQESAPLQTTKKMFIFKDPRVADLGYRIIAKNDVDIEKEISSSVIIESPTPEENYKYLRYSLGIGEGVNDLPVGNCFPLESNCDYLHGVSFHKGCYIGQELTARTHHTGVVRKRLMPLLFIEPPNSLPSDNVLKSDQVNLGKLRGTEQNLGLALVRIESALNLGQFKVGNGLAKVWKPHWWPVELPKEKQKIQKT</sequence>
<dbReference type="FunCoup" id="A0A6P7G1D9">
    <property type="interactions" value="691"/>
</dbReference>
<organism evidence="6">
    <name type="scientific">Diabrotica virgifera virgifera</name>
    <name type="common">western corn rootworm</name>
    <dbReference type="NCBI Taxonomy" id="50390"/>
    <lineage>
        <taxon>Eukaryota</taxon>
        <taxon>Metazoa</taxon>
        <taxon>Ecdysozoa</taxon>
        <taxon>Arthropoda</taxon>
        <taxon>Hexapoda</taxon>
        <taxon>Insecta</taxon>
        <taxon>Pterygota</taxon>
        <taxon>Neoptera</taxon>
        <taxon>Endopterygota</taxon>
        <taxon>Coleoptera</taxon>
        <taxon>Polyphaga</taxon>
        <taxon>Cucujiformia</taxon>
        <taxon>Chrysomeloidea</taxon>
        <taxon>Chrysomelidae</taxon>
        <taxon>Galerucinae</taxon>
        <taxon>Diabroticina</taxon>
        <taxon>Diabroticites</taxon>
        <taxon>Diabrotica</taxon>
    </lineage>
</organism>
<name>A0A6P7G1D9_DIAVI</name>
<dbReference type="InParanoid" id="A0A6P7G1D9"/>
<evidence type="ECO:0000313" key="6">
    <source>
        <dbReference type="RefSeq" id="XP_028138853.1"/>
    </source>
</evidence>
<comment type="subcellular location">
    <subcellularLocation>
        <location evidence="1">Mitochondrion</location>
    </subcellularLocation>
</comment>
<keyword evidence="2" id="KW-0809">Transit peptide</keyword>
<keyword evidence="6" id="KW-0808">Transferase</keyword>
<protein>
    <submittedName>
        <fullName evidence="6">Transferase CAF17 homolog, mitochondrial</fullName>
    </submittedName>
</protein>
<dbReference type="GO" id="GO:0016740">
    <property type="term" value="F:transferase activity"/>
    <property type="evidence" value="ECO:0007669"/>
    <property type="project" value="UniProtKB-KW"/>
</dbReference>
<dbReference type="OrthoDB" id="191995at2759"/>
<accession>A0A6P7G1D9</accession>
<dbReference type="InterPro" id="IPR045179">
    <property type="entry name" value="YgfZ/GcvT"/>
</dbReference>
<dbReference type="GO" id="GO:0016226">
    <property type="term" value="P:iron-sulfur cluster assembly"/>
    <property type="evidence" value="ECO:0007669"/>
    <property type="project" value="TreeGrafter"/>
</dbReference>
<dbReference type="AlphaFoldDB" id="A0A6P7G1D9"/>
<proteinExistence type="predicted"/>
<dbReference type="RefSeq" id="XP_028138853.1">
    <property type="nucleotide sequence ID" value="XM_028283052.1"/>
</dbReference>
<dbReference type="InterPro" id="IPR057460">
    <property type="entry name" value="CAF17_C"/>
</dbReference>
<dbReference type="SUPFAM" id="SSF103025">
    <property type="entry name" value="Folate-binding domain"/>
    <property type="match status" value="1"/>
</dbReference>
<evidence type="ECO:0000256" key="3">
    <source>
        <dbReference type="ARBA" id="ARBA00023128"/>
    </source>
</evidence>
<evidence type="ECO:0000259" key="4">
    <source>
        <dbReference type="Pfam" id="PF01571"/>
    </source>
</evidence>
<dbReference type="InterPro" id="IPR027266">
    <property type="entry name" value="TrmE/GcvT-like"/>
</dbReference>